<dbReference type="EMBL" id="QNVV01000009">
    <property type="protein sequence ID" value="REC47196.1"/>
    <property type="molecule type" value="Genomic_DNA"/>
</dbReference>
<name>A0A3D9B1T3_9FLAO</name>
<dbReference type="CDD" id="cd00093">
    <property type="entry name" value="HTH_XRE"/>
    <property type="match status" value="1"/>
</dbReference>
<evidence type="ECO:0000313" key="1">
    <source>
        <dbReference type="EMBL" id="REC47196.1"/>
    </source>
</evidence>
<comment type="caution">
    <text evidence="1">The sequence shown here is derived from an EMBL/GenBank/DDBJ whole genome shotgun (WGS) entry which is preliminary data.</text>
</comment>
<dbReference type="Proteomes" id="UP000256257">
    <property type="component" value="Unassembled WGS sequence"/>
</dbReference>
<dbReference type="SUPFAM" id="SSF47413">
    <property type="entry name" value="lambda repressor-like DNA-binding domains"/>
    <property type="match status" value="1"/>
</dbReference>
<dbReference type="Gene3D" id="1.10.260.40">
    <property type="entry name" value="lambda repressor-like DNA-binding domains"/>
    <property type="match status" value="1"/>
</dbReference>
<reference evidence="1 2" key="1">
    <citation type="submission" date="2018-06" db="EMBL/GenBank/DDBJ databases">
        <title>Novel Chryseobacterium species.</title>
        <authorList>
            <person name="Newman J."/>
            <person name="Hugo C."/>
            <person name="Oosthuizen L."/>
            <person name="Charimba G."/>
        </authorList>
    </citation>
    <scope>NUCLEOTIDE SEQUENCE [LARGE SCALE GENOMIC DNA]</scope>
    <source>
        <strain evidence="1 2">7_F195</strain>
    </source>
</reference>
<dbReference type="InterPro" id="IPR010982">
    <property type="entry name" value="Lambda_DNA-bd_dom_sf"/>
</dbReference>
<dbReference type="GO" id="GO:0003677">
    <property type="term" value="F:DNA binding"/>
    <property type="evidence" value="ECO:0007669"/>
    <property type="project" value="InterPro"/>
</dbReference>
<organism evidence="1 2">
    <name type="scientific">Chryseobacterium pennipullorum</name>
    <dbReference type="NCBI Taxonomy" id="2258963"/>
    <lineage>
        <taxon>Bacteria</taxon>
        <taxon>Pseudomonadati</taxon>
        <taxon>Bacteroidota</taxon>
        <taxon>Flavobacteriia</taxon>
        <taxon>Flavobacteriales</taxon>
        <taxon>Weeksellaceae</taxon>
        <taxon>Chryseobacterium group</taxon>
        <taxon>Chryseobacterium</taxon>
    </lineage>
</organism>
<sequence length="399" mass="47425">MAELSFHNKIRERVGNLGSKEFETVANDIMRLEFLYEEGLLETNQRKNLGTRKGKPDAHIKRKDGSYIAFNHTVTEERNVKAKVLKDISDLYHSSYFNKVLSKVITCTNTPLDDSRILYEQKAMEFGWDYDIYSLDRITSLLVKHPILLKKHFDLALETDQSTKYYSCGERLQSIREERGLYPSEFIELVNINSERELNLTESNQVECSSITLQEISDSMGVSLDWLKHGRGTKYPRLKLRDLASEKIMNTTYYPDIEDAFFCLEPESMSLFIIVVHSKYKLAMIEYVPHLNFWDWYDDKNKIGDIFKELKYFFKKLSRWEKSRIITKDQLEKLSTYHYFPMDIVNNWNDDGRFWMESLVRDIETNNEKSSYYDRYEWYVKLKEYFLNYQPEPGTTLIS</sequence>
<proteinExistence type="predicted"/>
<accession>A0A3D9B1T3</accession>
<dbReference type="RefSeq" id="WP_115928407.1">
    <property type="nucleotide sequence ID" value="NZ_QNVV01000009.1"/>
</dbReference>
<dbReference type="AlphaFoldDB" id="A0A3D9B1T3"/>
<dbReference type="InterPro" id="IPR001387">
    <property type="entry name" value="Cro/C1-type_HTH"/>
</dbReference>
<dbReference type="OrthoDB" id="9816071at2"/>
<keyword evidence="2" id="KW-1185">Reference proteome</keyword>
<protein>
    <submittedName>
        <fullName evidence="1">Uncharacterized protein</fullName>
    </submittedName>
</protein>
<evidence type="ECO:0000313" key="2">
    <source>
        <dbReference type="Proteomes" id="UP000256257"/>
    </source>
</evidence>
<gene>
    <name evidence="1" type="ORF">DRF67_11255</name>
</gene>